<dbReference type="Gene3D" id="3.40.50.12030">
    <property type="entry name" value="Uncharacterised protein family UPF0261, NC domain"/>
    <property type="match status" value="1"/>
</dbReference>
<dbReference type="RefSeq" id="XP_007783822.1">
    <property type="nucleotide sequence ID" value="XM_007785632.1"/>
</dbReference>
<gene>
    <name evidence="3" type="ORF">W97_07763</name>
</gene>
<evidence type="ECO:0000313" key="4">
    <source>
        <dbReference type="Proteomes" id="UP000016924"/>
    </source>
</evidence>
<reference evidence="4" key="1">
    <citation type="submission" date="2012-06" db="EMBL/GenBank/DDBJ databases">
        <title>The genome sequence of Coniosporium apollinis CBS 100218.</title>
        <authorList>
            <consortium name="The Broad Institute Genome Sequencing Platform"/>
            <person name="Cuomo C."/>
            <person name="Gorbushina A."/>
            <person name="Noack S."/>
            <person name="Walker B."/>
            <person name="Young S.K."/>
            <person name="Zeng Q."/>
            <person name="Gargeya S."/>
            <person name="Fitzgerald M."/>
            <person name="Haas B."/>
            <person name="Abouelleil A."/>
            <person name="Alvarado L."/>
            <person name="Arachchi H.M."/>
            <person name="Berlin A.M."/>
            <person name="Chapman S.B."/>
            <person name="Goldberg J."/>
            <person name="Griggs A."/>
            <person name="Gujja S."/>
            <person name="Hansen M."/>
            <person name="Howarth C."/>
            <person name="Imamovic A."/>
            <person name="Larimer J."/>
            <person name="McCowan C."/>
            <person name="Montmayeur A."/>
            <person name="Murphy C."/>
            <person name="Neiman D."/>
            <person name="Pearson M."/>
            <person name="Priest M."/>
            <person name="Roberts A."/>
            <person name="Saif S."/>
            <person name="Shea T."/>
            <person name="Sisk P."/>
            <person name="Sykes S."/>
            <person name="Wortman J."/>
            <person name="Nusbaum C."/>
            <person name="Birren B."/>
        </authorList>
    </citation>
    <scope>NUCLEOTIDE SEQUENCE [LARGE SCALE GENOMIC DNA]</scope>
    <source>
        <strain evidence="4">CBS 100218</strain>
    </source>
</reference>
<dbReference type="PANTHER" id="PTHR31862">
    <property type="entry name" value="UPF0261 DOMAIN PROTEIN (AFU_ORTHOLOGUE AFUA_1G10120)"/>
    <property type="match status" value="1"/>
</dbReference>
<evidence type="ECO:0000259" key="1">
    <source>
        <dbReference type="Pfam" id="PF06792"/>
    </source>
</evidence>
<organism evidence="3 4">
    <name type="scientific">Coniosporium apollinis (strain CBS 100218)</name>
    <name type="common">Rock-inhabiting black yeast</name>
    <dbReference type="NCBI Taxonomy" id="1168221"/>
    <lineage>
        <taxon>Eukaryota</taxon>
        <taxon>Fungi</taxon>
        <taxon>Dikarya</taxon>
        <taxon>Ascomycota</taxon>
        <taxon>Pezizomycotina</taxon>
        <taxon>Dothideomycetes</taxon>
        <taxon>Dothideomycetes incertae sedis</taxon>
        <taxon>Coniosporium</taxon>
    </lineage>
</organism>
<proteinExistence type="predicted"/>
<dbReference type="NCBIfam" id="NF002674">
    <property type="entry name" value="PRK02399.1-2"/>
    <property type="match status" value="1"/>
</dbReference>
<dbReference type="Pfam" id="PF23189">
    <property type="entry name" value="UPF0261_C"/>
    <property type="match status" value="1"/>
</dbReference>
<dbReference type="InterPro" id="IPR051353">
    <property type="entry name" value="Tobamovirus_resist_UPF0261"/>
</dbReference>
<dbReference type="HOGENOM" id="CLU_036813_0_0_1"/>
<evidence type="ECO:0000313" key="3">
    <source>
        <dbReference type="EMBL" id="EON68505.1"/>
    </source>
</evidence>
<dbReference type="eggNOG" id="ENOG502QT37">
    <property type="taxonomic scope" value="Eukaryota"/>
</dbReference>
<feature type="domain" description="UPF0261" evidence="1">
    <location>
        <begin position="4"/>
        <end position="95"/>
    </location>
</feature>
<dbReference type="OMA" id="RIAITMF"/>
<evidence type="ECO:0000259" key="2">
    <source>
        <dbReference type="Pfam" id="PF23189"/>
    </source>
</evidence>
<feature type="domain" description="UPF0261" evidence="2">
    <location>
        <begin position="110"/>
        <end position="331"/>
    </location>
</feature>
<sequence length="339" mass="36990">MRKKLFEDGRIHGIISAGGSGGTALASAVMREALPIGFPKLIVSTVASGDTGPIVGETDITMMYSVVDIAGLNSVLRNVLANAAGAIVGMARAYQAYLKNFSEEGAAEKKRRVGVTMFGVTTPCVDVIRKHLERVYDIEVYVFHATGHGGRAMERLINEGQLDAILDITTTEICDFLLDGNMSAGPNRLEAAASAGIPNILSVGACDMANYGARNTVPERFKDRRLYEHNPMVTLMRTNKDECAKIGEFMVEKLRRYAERKEMVQVWLPTGGVSMIATPGGPFEDREADRALFEMIEEGLKDSAIRVVRDERAINDEGFARDIAEELVRLMDLKKGGGR</sequence>
<dbReference type="Proteomes" id="UP000016924">
    <property type="component" value="Unassembled WGS sequence"/>
</dbReference>
<dbReference type="InterPro" id="IPR044122">
    <property type="entry name" value="UPF0261_N"/>
</dbReference>
<accession>R7Z2U2</accession>
<dbReference type="AlphaFoldDB" id="R7Z2U2"/>
<dbReference type="OrthoDB" id="10264588at2759"/>
<keyword evidence="4" id="KW-1185">Reference proteome</keyword>
<dbReference type="GeneID" id="19905074"/>
<dbReference type="Pfam" id="PF06792">
    <property type="entry name" value="UPF0261"/>
    <property type="match status" value="1"/>
</dbReference>
<dbReference type="Gene3D" id="3.40.50.12020">
    <property type="entry name" value="Uncharacterised protein family UPF0261, NN domain"/>
    <property type="match status" value="1"/>
</dbReference>
<dbReference type="PANTHER" id="PTHR31862:SF1">
    <property type="entry name" value="UPF0261 DOMAIN PROTEIN (AFU_ORTHOLOGUE AFUA_1G10120)"/>
    <property type="match status" value="1"/>
</dbReference>
<protein>
    <submittedName>
        <fullName evidence="3">Uncharacterized protein</fullName>
    </submittedName>
</protein>
<dbReference type="CDD" id="cd15488">
    <property type="entry name" value="Tm-1-like"/>
    <property type="match status" value="1"/>
</dbReference>
<dbReference type="InterPro" id="IPR056778">
    <property type="entry name" value="UPF0261_C"/>
</dbReference>
<name>R7Z2U2_CONA1</name>
<dbReference type="EMBL" id="JH767598">
    <property type="protein sequence ID" value="EON68505.1"/>
    <property type="molecule type" value="Genomic_DNA"/>
</dbReference>
<dbReference type="STRING" id="1168221.R7Z2U2"/>